<name>A0AAN7V2M4_9PEZI</name>
<organism evidence="3 4">
    <name type="scientific">Xylaria bambusicola</name>
    <dbReference type="NCBI Taxonomy" id="326684"/>
    <lineage>
        <taxon>Eukaryota</taxon>
        <taxon>Fungi</taxon>
        <taxon>Dikarya</taxon>
        <taxon>Ascomycota</taxon>
        <taxon>Pezizomycotina</taxon>
        <taxon>Sordariomycetes</taxon>
        <taxon>Xylariomycetidae</taxon>
        <taxon>Xylariales</taxon>
        <taxon>Xylariaceae</taxon>
        <taxon>Xylaria</taxon>
    </lineage>
</organism>
<comment type="similarity">
    <text evidence="1">Belongs to the tpcK family.</text>
</comment>
<dbReference type="InterPro" id="IPR009799">
    <property type="entry name" value="EthD_dom"/>
</dbReference>
<evidence type="ECO:0000259" key="2">
    <source>
        <dbReference type="Pfam" id="PF07110"/>
    </source>
</evidence>
<dbReference type="AlphaFoldDB" id="A0AAN7V2M4"/>
<dbReference type="EMBL" id="JAWHQM010000130">
    <property type="protein sequence ID" value="KAK5637546.1"/>
    <property type="molecule type" value="Genomic_DNA"/>
</dbReference>
<accession>A0AAN7V2M4</accession>
<dbReference type="Proteomes" id="UP001305414">
    <property type="component" value="Unassembled WGS sequence"/>
</dbReference>
<evidence type="ECO:0000313" key="3">
    <source>
        <dbReference type="EMBL" id="KAK5637546.1"/>
    </source>
</evidence>
<protein>
    <recommendedName>
        <fullName evidence="2">EthD domain-containing protein</fullName>
    </recommendedName>
</protein>
<gene>
    <name evidence="3" type="ORF">RRF57_013261</name>
</gene>
<comment type="caution">
    <text evidence="3">The sequence shown here is derived from an EMBL/GenBank/DDBJ whole genome shotgun (WGS) entry which is preliminary data.</text>
</comment>
<reference evidence="3 4" key="1">
    <citation type="submission" date="2023-10" db="EMBL/GenBank/DDBJ databases">
        <title>Draft genome sequence of Xylaria bambusicola isolate GMP-LS, the root and basal stem rot pathogen of sugarcane in Indonesia.</title>
        <authorList>
            <person name="Selvaraj P."/>
            <person name="Muralishankar V."/>
            <person name="Muruganantham S."/>
            <person name="Sp S."/>
            <person name="Haryani S."/>
            <person name="Lau K.J.X."/>
            <person name="Naqvi N.I."/>
        </authorList>
    </citation>
    <scope>NUCLEOTIDE SEQUENCE [LARGE SCALE GENOMIC DNA]</scope>
    <source>
        <strain evidence="3">GMP-LS</strain>
    </source>
</reference>
<keyword evidence="4" id="KW-1185">Reference proteome</keyword>
<evidence type="ECO:0000256" key="1">
    <source>
        <dbReference type="ARBA" id="ARBA00005986"/>
    </source>
</evidence>
<evidence type="ECO:0000313" key="4">
    <source>
        <dbReference type="Proteomes" id="UP001305414"/>
    </source>
</evidence>
<dbReference type="Pfam" id="PF07110">
    <property type="entry name" value="EthD"/>
    <property type="match status" value="1"/>
</dbReference>
<proteinExistence type="inferred from homology"/>
<feature type="domain" description="EthD" evidence="2">
    <location>
        <begin position="17"/>
        <end position="117"/>
    </location>
</feature>
<sequence length="180" mass="21000">MAKLERVLRMSGVYHRKKGVSEEEFHRFSRYHAVVCAKIHEKHGLLKYQIVRDVFLSCLCSFFSPMMRTGQQLFQCPSFRSEHMTPYEVNTHDLEIEYYFKDVATLLAISNDEEFKRLHGESEPSVDHDTAKVTITWIDIYVENEKMVKINLEGESLYAPVADLAKVEKSEKSVGKIYEK</sequence>
<dbReference type="GO" id="GO:0016491">
    <property type="term" value="F:oxidoreductase activity"/>
    <property type="evidence" value="ECO:0007669"/>
    <property type="project" value="InterPro"/>
</dbReference>